<evidence type="ECO:0000313" key="3">
    <source>
        <dbReference type="Proteomes" id="UP000268857"/>
    </source>
</evidence>
<evidence type="ECO:0008006" key="4">
    <source>
        <dbReference type="Google" id="ProtNLM"/>
    </source>
</evidence>
<proteinExistence type="predicted"/>
<accession>A0A3S1A1S7</accession>
<keyword evidence="1" id="KW-0472">Membrane</keyword>
<dbReference type="Proteomes" id="UP000268857">
    <property type="component" value="Unassembled WGS sequence"/>
</dbReference>
<keyword evidence="1" id="KW-1133">Transmembrane helix</keyword>
<dbReference type="InterPro" id="IPR018723">
    <property type="entry name" value="DUF2254_membrane"/>
</dbReference>
<comment type="caution">
    <text evidence="2">The sequence shown here is derived from an EMBL/GenBank/DDBJ whole genome shotgun (WGS) entry which is preliminary data.</text>
</comment>
<name>A0A3S1A1S7_CHLFR</name>
<reference evidence="2 3" key="1">
    <citation type="journal article" date="2019" name="Genome Biol. Evol.">
        <title>Day and night: Metabolic profiles and evolutionary relationships of six axenic non-marine cyanobacteria.</title>
        <authorList>
            <person name="Will S.E."/>
            <person name="Henke P."/>
            <person name="Boedeker C."/>
            <person name="Huang S."/>
            <person name="Brinkmann H."/>
            <person name="Rohde M."/>
            <person name="Jarek M."/>
            <person name="Friedl T."/>
            <person name="Seufert S."/>
            <person name="Schumacher M."/>
            <person name="Overmann J."/>
            <person name="Neumann-Schaal M."/>
            <person name="Petersen J."/>
        </authorList>
    </citation>
    <scope>NUCLEOTIDE SEQUENCE [LARGE SCALE GENOMIC DNA]</scope>
    <source>
        <strain evidence="2 3">PCC 6912</strain>
    </source>
</reference>
<protein>
    <recommendedName>
        <fullName evidence="4">DUF2254 domain-containing protein</fullName>
    </recommendedName>
</protein>
<gene>
    <name evidence="2" type="ORF">PCC6912_23580</name>
</gene>
<dbReference type="EMBL" id="RSCJ01000007">
    <property type="protein sequence ID" value="RUR83525.1"/>
    <property type="molecule type" value="Genomic_DNA"/>
</dbReference>
<evidence type="ECO:0000256" key="1">
    <source>
        <dbReference type="SAM" id="Phobius"/>
    </source>
</evidence>
<feature type="transmembrane region" description="Helical" evidence="1">
    <location>
        <begin position="16"/>
        <end position="38"/>
    </location>
</feature>
<feature type="transmembrane region" description="Helical" evidence="1">
    <location>
        <begin position="64"/>
        <end position="90"/>
    </location>
</feature>
<keyword evidence="3" id="KW-1185">Reference proteome</keyword>
<feature type="transmembrane region" description="Helical" evidence="1">
    <location>
        <begin position="138"/>
        <end position="162"/>
    </location>
</feature>
<dbReference type="RefSeq" id="WP_016874536.1">
    <property type="nucleotide sequence ID" value="NZ_AJLN01000116.1"/>
</dbReference>
<sequence>MKNIKLSKIWDSLHSSYWFVPTIMAVAAIALAFTMLTLDRQGYYGPFEQWGWIYTGGPDGARGLLSAVAGSIVSVTATAFSITIVALQLASSNFGPRLLRNFMQDTGNQVVLGTFIATFIYSLLVLRTIRGEDGQDEFIPQISVTVGILLALVSIGVLIYFIHHASTIIQVSHVIAEVSTDLDRAIKRLFPERIGRSLPEHQVTEIPINFDSEAYPIKATGKGYIQTIDDEELMKIACKQNLLLRIKSRPGKFVFPSTILVMVRTEEGADVKTRNSTSLQKQINDAFILGKERTEQQDIEFPIEQLVEIALRAISPAVNDPFTAIRCIDRLGAGLSHLAQRNFPSPYRFDDNNNLRVIAEPVTFAGLVDTAFNQIRQYSTTDVAVTIRLMEAIALIATYTQNPKYQAALRRHAEMILRSSQAALSEEQDRKDVQERYHRVMKVIGQD</sequence>
<dbReference type="OrthoDB" id="2955631at2"/>
<keyword evidence="1" id="KW-0812">Transmembrane</keyword>
<feature type="transmembrane region" description="Helical" evidence="1">
    <location>
        <begin position="110"/>
        <end position="126"/>
    </location>
</feature>
<dbReference type="Pfam" id="PF10011">
    <property type="entry name" value="DUF2254"/>
    <property type="match status" value="1"/>
</dbReference>
<evidence type="ECO:0000313" key="2">
    <source>
        <dbReference type="EMBL" id="RUR83525.1"/>
    </source>
</evidence>
<dbReference type="STRING" id="211165.GCA_000317285_04903"/>
<dbReference type="AlphaFoldDB" id="A0A3S1A1S7"/>
<organism evidence="2 3">
    <name type="scientific">Chlorogloeopsis fritschii PCC 6912</name>
    <dbReference type="NCBI Taxonomy" id="211165"/>
    <lineage>
        <taxon>Bacteria</taxon>
        <taxon>Bacillati</taxon>
        <taxon>Cyanobacteriota</taxon>
        <taxon>Cyanophyceae</taxon>
        <taxon>Nostocales</taxon>
        <taxon>Chlorogloeopsidaceae</taxon>
        <taxon>Chlorogloeopsis</taxon>
    </lineage>
</organism>